<name>A0ABY5GI50_9GAMM</name>
<dbReference type="EMBL" id="CP101508">
    <property type="protein sequence ID" value="UTV28957.1"/>
    <property type="molecule type" value="Genomic_DNA"/>
</dbReference>
<dbReference type="Pfam" id="PF04471">
    <property type="entry name" value="Mrr_cat"/>
    <property type="match status" value="1"/>
</dbReference>
<sequence>MNIDLMSVLIGILSSIVTAIAVFFTKRLAKKNLNQKVVTLKNSHGGTIEIVTGNDGEKNIRSHFRDAIEYERTVADILRNLNFEVEEASLKSPDKGYDLLAKLGERLIAVEVKSHSRPLSASVIKDTLNKFPTDIDDALFISKNGFSSSSLDYIQSFNKGIALASGENEELIKSIKSALESKGIKQAK</sequence>
<reference evidence="3" key="1">
    <citation type="submission" date="2022-07" db="EMBL/GenBank/DDBJ databases">
        <title>Genome sequencing of Photobacterium atrarenae GJH2-4.</title>
        <authorList>
            <person name="Park S.-J."/>
        </authorList>
    </citation>
    <scope>NUCLEOTIDE SEQUENCE</scope>
    <source>
        <strain evidence="3">GJH2-4</strain>
    </source>
</reference>
<keyword evidence="3" id="KW-0540">Nuclease</keyword>
<organism evidence="3 4">
    <name type="scientific">Photobacterium atrarenae</name>
    <dbReference type="NCBI Taxonomy" id="865757"/>
    <lineage>
        <taxon>Bacteria</taxon>
        <taxon>Pseudomonadati</taxon>
        <taxon>Pseudomonadota</taxon>
        <taxon>Gammaproteobacteria</taxon>
        <taxon>Vibrionales</taxon>
        <taxon>Vibrionaceae</taxon>
        <taxon>Photobacterium</taxon>
    </lineage>
</organism>
<feature type="transmembrane region" description="Helical" evidence="1">
    <location>
        <begin position="6"/>
        <end position="25"/>
    </location>
</feature>
<dbReference type="RefSeq" id="WP_255390280.1">
    <property type="nucleotide sequence ID" value="NZ_CP101508.1"/>
</dbReference>
<dbReference type="InterPro" id="IPR007560">
    <property type="entry name" value="Restrct_endonuc_IV_Mrr"/>
</dbReference>
<keyword evidence="1" id="KW-0472">Membrane</keyword>
<evidence type="ECO:0000313" key="3">
    <source>
        <dbReference type="EMBL" id="UTV28957.1"/>
    </source>
</evidence>
<keyword evidence="4" id="KW-1185">Reference proteome</keyword>
<dbReference type="Gene3D" id="3.40.1350.10">
    <property type="match status" value="1"/>
</dbReference>
<accession>A0ABY5GI50</accession>
<evidence type="ECO:0000259" key="2">
    <source>
        <dbReference type="Pfam" id="PF04471"/>
    </source>
</evidence>
<keyword evidence="1" id="KW-1133">Transmembrane helix</keyword>
<dbReference type="Proteomes" id="UP001057998">
    <property type="component" value="Chromosome 1"/>
</dbReference>
<dbReference type="InterPro" id="IPR011856">
    <property type="entry name" value="tRNA_endonuc-like_dom_sf"/>
</dbReference>
<proteinExistence type="predicted"/>
<keyword evidence="3" id="KW-0255">Endonuclease</keyword>
<feature type="domain" description="Restriction endonuclease type IV Mrr" evidence="2">
    <location>
        <begin position="69"/>
        <end position="167"/>
    </location>
</feature>
<evidence type="ECO:0000313" key="4">
    <source>
        <dbReference type="Proteomes" id="UP001057998"/>
    </source>
</evidence>
<evidence type="ECO:0000256" key="1">
    <source>
        <dbReference type="SAM" id="Phobius"/>
    </source>
</evidence>
<dbReference type="GO" id="GO:0004519">
    <property type="term" value="F:endonuclease activity"/>
    <property type="evidence" value="ECO:0007669"/>
    <property type="project" value="UniProtKB-KW"/>
</dbReference>
<protein>
    <submittedName>
        <fullName evidence="3">Restriction endonuclease</fullName>
    </submittedName>
</protein>
<keyword evidence="1" id="KW-0812">Transmembrane</keyword>
<gene>
    <name evidence="3" type="ORF">NNL38_06935</name>
</gene>
<dbReference type="SUPFAM" id="SSF52980">
    <property type="entry name" value="Restriction endonuclease-like"/>
    <property type="match status" value="1"/>
</dbReference>
<keyword evidence="3" id="KW-0378">Hydrolase</keyword>
<dbReference type="InterPro" id="IPR011335">
    <property type="entry name" value="Restrct_endonuc-II-like"/>
</dbReference>